<evidence type="ECO:0000313" key="13">
    <source>
        <dbReference type="EMBL" id="MFC0047841.1"/>
    </source>
</evidence>
<evidence type="ECO:0000259" key="12">
    <source>
        <dbReference type="Pfam" id="PF00912"/>
    </source>
</evidence>
<feature type="domain" description="Glycosyl transferase family 51" evidence="12">
    <location>
        <begin position="64"/>
        <end position="231"/>
    </location>
</feature>
<dbReference type="EC" id="2.4.99.28" evidence="11"/>
<dbReference type="PANTHER" id="PTHR30400:SF0">
    <property type="entry name" value="BIOSYNTHETIC PEPTIDOGLYCAN TRANSGLYCOSYLASE"/>
    <property type="match status" value="1"/>
</dbReference>
<accession>A0ABV6BAE8</accession>
<comment type="subcellular location">
    <subcellularLocation>
        <location evidence="11">Cell inner membrane</location>
        <topology evidence="11">Single-pass membrane protein</topology>
    </subcellularLocation>
</comment>
<keyword evidence="9 11" id="KW-0472">Membrane</keyword>
<comment type="pathway">
    <text evidence="11">Cell wall biogenesis; peptidoglycan biosynthesis.</text>
</comment>
<dbReference type="EMBL" id="JBHLXP010000001">
    <property type="protein sequence ID" value="MFC0047841.1"/>
    <property type="molecule type" value="Genomic_DNA"/>
</dbReference>
<sequence length="241" mass="27229">MLNVYAHLLKFSVHRLFQALLSVLRYCILGVLTLVLLFAHLPVPYTGVMLERQLSAWFAGKDQYQPQHQWRPLAQISPNLLQAVVAAEDQKFLQHSGFDLQAIEKALVYNSKGRKIRGASTISQQTAKNVFLWTGRSWVRKGLESGFTLLLEGAWGKGRILEVYLNSVEFGPGVFGAEAAAQRYFGISAAKLSRQQAALLAAVLPNPHRFLVQAPSPYLRKRQQWIQKQMQQLAPVHRQLQ</sequence>
<dbReference type="Pfam" id="PF00912">
    <property type="entry name" value="Transgly"/>
    <property type="match status" value="1"/>
</dbReference>
<dbReference type="Proteomes" id="UP001589813">
    <property type="component" value="Unassembled WGS sequence"/>
</dbReference>
<evidence type="ECO:0000256" key="1">
    <source>
        <dbReference type="ARBA" id="ARBA00022475"/>
    </source>
</evidence>
<evidence type="ECO:0000256" key="4">
    <source>
        <dbReference type="ARBA" id="ARBA00022679"/>
    </source>
</evidence>
<proteinExistence type="inferred from homology"/>
<evidence type="ECO:0000313" key="14">
    <source>
        <dbReference type="Proteomes" id="UP001589813"/>
    </source>
</evidence>
<evidence type="ECO:0000256" key="8">
    <source>
        <dbReference type="ARBA" id="ARBA00022989"/>
    </source>
</evidence>
<comment type="caution">
    <text evidence="13">The sequence shown here is derived from an EMBL/GenBank/DDBJ whole genome shotgun (WGS) entry which is preliminary data.</text>
</comment>
<comment type="catalytic activity">
    <reaction evidence="11">
        <text>[GlcNAc-(1-&gt;4)-Mur2Ac(oyl-L-Ala-gamma-D-Glu-L-Lys-D-Ala-D-Ala)](n)-di-trans,octa-cis-undecaprenyl diphosphate + beta-D-GlcNAc-(1-&gt;4)-Mur2Ac(oyl-L-Ala-gamma-D-Glu-L-Lys-D-Ala-D-Ala)-di-trans,octa-cis-undecaprenyl diphosphate = [GlcNAc-(1-&gt;4)-Mur2Ac(oyl-L-Ala-gamma-D-Glu-L-Lys-D-Ala-D-Ala)](n+1)-di-trans,octa-cis-undecaprenyl diphosphate + di-trans,octa-cis-undecaprenyl diphosphate + H(+)</text>
        <dbReference type="Rhea" id="RHEA:23708"/>
        <dbReference type="Rhea" id="RHEA-COMP:9602"/>
        <dbReference type="Rhea" id="RHEA-COMP:9603"/>
        <dbReference type="ChEBI" id="CHEBI:15378"/>
        <dbReference type="ChEBI" id="CHEBI:58405"/>
        <dbReference type="ChEBI" id="CHEBI:60033"/>
        <dbReference type="ChEBI" id="CHEBI:78435"/>
        <dbReference type="EC" id="2.4.99.28"/>
    </reaction>
</comment>
<evidence type="ECO:0000256" key="5">
    <source>
        <dbReference type="ARBA" id="ARBA00022692"/>
    </source>
</evidence>
<keyword evidence="1 11" id="KW-1003">Cell membrane</keyword>
<keyword evidence="10 11" id="KW-0961">Cell wall biogenesis/degradation</keyword>
<organism evidence="13 14">
    <name type="scientific">Rheinheimera tilapiae</name>
    <dbReference type="NCBI Taxonomy" id="875043"/>
    <lineage>
        <taxon>Bacteria</taxon>
        <taxon>Pseudomonadati</taxon>
        <taxon>Pseudomonadota</taxon>
        <taxon>Gammaproteobacteria</taxon>
        <taxon>Chromatiales</taxon>
        <taxon>Chromatiaceae</taxon>
        <taxon>Rheinheimera</taxon>
    </lineage>
</organism>
<dbReference type="HAMAP" id="MF_00766">
    <property type="entry name" value="PGT_MtgA"/>
    <property type="match status" value="1"/>
</dbReference>
<dbReference type="InterPro" id="IPR036950">
    <property type="entry name" value="PBP_transglycosylase"/>
</dbReference>
<dbReference type="RefSeq" id="WP_377241462.1">
    <property type="nucleotide sequence ID" value="NZ_JBHLXP010000001.1"/>
</dbReference>
<dbReference type="NCBIfam" id="TIGR02070">
    <property type="entry name" value="mono_pep_trsgly"/>
    <property type="match status" value="1"/>
</dbReference>
<keyword evidence="2 11" id="KW-0997">Cell inner membrane</keyword>
<dbReference type="SUPFAM" id="SSF53955">
    <property type="entry name" value="Lysozyme-like"/>
    <property type="match status" value="1"/>
</dbReference>
<keyword evidence="8 11" id="KW-1133">Transmembrane helix</keyword>
<evidence type="ECO:0000256" key="3">
    <source>
        <dbReference type="ARBA" id="ARBA00022676"/>
    </source>
</evidence>
<evidence type="ECO:0000256" key="6">
    <source>
        <dbReference type="ARBA" id="ARBA00022960"/>
    </source>
</evidence>
<feature type="transmembrane region" description="Helical" evidence="11">
    <location>
        <begin position="20"/>
        <end position="43"/>
    </location>
</feature>
<dbReference type="InterPro" id="IPR011812">
    <property type="entry name" value="Pep_trsgly"/>
</dbReference>
<gene>
    <name evidence="11 13" type="primary">mtgA</name>
    <name evidence="13" type="ORF">ACFFJP_06035</name>
</gene>
<keyword evidence="5 11" id="KW-0812">Transmembrane</keyword>
<reference evidence="13 14" key="1">
    <citation type="submission" date="2024-09" db="EMBL/GenBank/DDBJ databases">
        <authorList>
            <person name="Sun Q."/>
            <person name="Mori K."/>
        </authorList>
    </citation>
    <scope>NUCLEOTIDE SEQUENCE [LARGE SCALE GENOMIC DNA]</scope>
    <source>
        <strain evidence="13 14">KCTC 23315</strain>
    </source>
</reference>
<name>A0ABV6BAE8_9GAMM</name>
<dbReference type="InterPro" id="IPR023346">
    <property type="entry name" value="Lysozyme-like_dom_sf"/>
</dbReference>
<dbReference type="InterPro" id="IPR001264">
    <property type="entry name" value="Glyco_trans_51"/>
</dbReference>
<evidence type="ECO:0000256" key="11">
    <source>
        <dbReference type="HAMAP-Rule" id="MF_00766"/>
    </source>
</evidence>
<keyword evidence="3 11" id="KW-0328">Glycosyltransferase</keyword>
<evidence type="ECO:0000256" key="9">
    <source>
        <dbReference type="ARBA" id="ARBA00023136"/>
    </source>
</evidence>
<comment type="function">
    <text evidence="11">Peptidoglycan polymerase that catalyzes glycan chain elongation from lipid-linked precursors.</text>
</comment>
<keyword evidence="6 11" id="KW-0133">Cell shape</keyword>
<dbReference type="PANTHER" id="PTHR30400">
    <property type="entry name" value="MONOFUNCTIONAL BIOSYNTHETIC PEPTIDOGLYCAN TRANSGLYCOSYLASE"/>
    <property type="match status" value="1"/>
</dbReference>
<keyword evidence="14" id="KW-1185">Reference proteome</keyword>
<evidence type="ECO:0000256" key="10">
    <source>
        <dbReference type="ARBA" id="ARBA00023316"/>
    </source>
</evidence>
<evidence type="ECO:0000256" key="2">
    <source>
        <dbReference type="ARBA" id="ARBA00022519"/>
    </source>
</evidence>
<keyword evidence="7 11" id="KW-0573">Peptidoglycan synthesis</keyword>
<keyword evidence="4 11" id="KW-0808">Transferase</keyword>
<comment type="similarity">
    <text evidence="11">Belongs to the glycosyltransferase 51 family.</text>
</comment>
<dbReference type="Gene3D" id="1.10.3810.10">
    <property type="entry name" value="Biosynthetic peptidoglycan transglycosylase-like"/>
    <property type="match status" value="1"/>
</dbReference>
<evidence type="ECO:0000256" key="7">
    <source>
        <dbReference type="ARBA" id="ARBA00022984"/>
    </source>
</evidence>
<protein>
    <recommendedName>
        <fullName evidence="11">Biosynthetic peptidoglycan transglycosylase</fullName>
        <ecNumber evidence="11">2.4.99.28</ecNumber>
    </recommendedName>
    <alternativeName>
        <fullName evidence="11">Glycan polymerase</fullName>
    </alternativeName>
    <alternativeName>
        <fullName evidence="11">Peptidoglycan glycosyltransferase MtgA</fullName>
        <shortName evidence="11">PGT</shortName>
    </alternativeName>
</protein>